<proteinExistence type="predicted"/>
<evidence type="ECO:0000313" key="7">
    <source>
        <dbReference type="EMBL" id="CAH3183747.1"/>
    </source>
</evidence>
<dbReference type="InterPro" id="IPR039448">
    <property type="entry name" value="Beta_helix"/>
</dbReference>
<dbReference type="PANTHER" id="PTHR35205">
    <property type="entry name" value="NB-ARC AND TPR DOMAIN PROTEIN"/>
    <property type="match status" value="1"/>
</dbReference>
<dbReference type="InterPro" id="IPR002893">
    <property type="entry name" value="Znf_MYND"/>
</dbReference>
<evidence type="ECO:0000256" key="3">
    <source>
        <dbReference type="ARBA" id="ARBA00022833"/>
    </source>
</evidence>
<dbReference type="Gene3D" id="3.40.50.300">
    <property type="entry name" value="P-loop containing nucleotide triphosphate hydrolases"/>
    <property type="match status" value="1"/>
</dbReference>
<feature type="domain" description="MYND-type" evidence="6">
    <location>
        <begin position="1421"/>
        <end position="1462"/>
    </location>
</feature>
<keyword evidence="3" id="KW-0862">Zinc</keyword>
<dbReference type="SUPFAM" id="SSF48452">
    <property type="entry name" value="TPR-like"/>
    <property type="match status" value="1"/>
</dbReference>
<dbReference type="Pfam" id="PF25000">
    <property type="entry name" value="DUF7779"/>
    <property type="match status" value="1"/>
</dbReference>
<evidence type="ECO:0000256" key="5">
    <source>
        <dbReference type="SAM" id="Coils"/>
    </source>
</evidence>
<feature type="coiled-coil region" evidence="5">
    <location>
        <begin position="255"/>
        <end position="299"/>
    </location>
</feature>
<dbReference type="Gene3D" id="2.160.20.10">
    <property type="entry name" value="Single-stranded right-handed beta-helix, Pectin lyase-like"/>
    <property type="match status" value="1"/>
</dbReference>
<dbReference type="SUPFAM" id="SSF52540">
    <property type="entry name" value="P-loop containing nucleoside triphosphate hydrolases"/>
    <property type="match status" value="1"/>
</dbReference>
<dbReference type="InterPro" id="IPR046341">
    <property type="entry name" value="SET_dom_sf"/>
</dbReference>
<dbReference type="SUPFAM" id="SSF51126">
    <property type="entry name" value="Pectin lyase-like"/>
    <property type="match status" value="1"/>
</dbReference>
<dbReference type="PROSITE" id="PS01360">
    <property type="entry name" value="ZF_MYND_1"/>
    <property type="match status" value="1"/>
</dbReference>
<keyword evidence="8" id="KW-1185">Reference proteome</keyword>
<accession>A0ABN8RWS1</accession>
<dbReference type="SUPFAM" id="SSF144232">
    <property type="entry name" value="HIT/MYND zinc finger-like"/>
    <property type="match status" value="1"/>
</dbReference>
<evidence type="ECO:0000259" key="6">
    <source>
        <dbReference type="PROSITE" id="PS50865"/>
    </source>
</evidence>
<keyword evidence="2 4" id="KW-0863">Zinc-finger</keyword>
<evidence type="ECO:0000256" key="4">
    <source>
        <dbReference type="PROSITE-ProRule" id="PRU00134"/>
    </source>
</evidence>
<sequence>MIWDVQNKRHSSLQFRKVGDAMNISEDQKRWVVVGIAFNKLVPHIRPFVEQSLQAEYQSLKSSHNIHVQTPPGILKNHPKRLKYENINSNISHKLSPLKFDFSKFDYKVSSHVDFAKLYLQPFMAKFSAFDGKCDGSAVLSLLVEVPVFSNATQSSAKTVREDVRNEWAHCNFTDWDAVKFQGCFQEMRELVHSFGLPTADETTLLSELNDWETKGTAFCGNCPVDPTLLSLVHNGVLQLSFSLEDFVCQFKEQYDSLKSQVFEVKQNLEELLELPQKFQQMEHEMKTLKQQMADLSCSAMKRQQSVNPPSFFGALERNGYFTGRKKELESLDNAFQDVTTTEDVLKGCKKRTKVHGICGLGGCGKSSLAFEYAWRNLERYSGGVYVVNGESDELLRSSVQGIHGQFVYKSQPNRHEEAKQFDQLMTETLSWLGSLRHKWLLLVDNMDQKKLSSYTRKMFLGQWKNKTLGDILVTSRRSPQTLCKDLDLRPENCLELDAFSVDESFEFLKKRTELAYAFQNQEEGVKELAQELGGLPLALEQAAAYISELKCSAQSYLEQYREQKSILLNREIAKPCSEVYSEARLAVQTTWRLNFSYIENDENDEGLGKAASFFMKIATYLSPDEIPIEILNVGAPEIDHKYLKDRLKMPIGAEQIVDLLLRFSLFKRKSDDSLSIHRLVQETLKERYSKEGETEKAFCSAIRMLHHAFVDCVGGTDFLYEWQLRQDYLKHDTVSRKDKVRQRFESFGEAKLESRRWKVLSVNAFHLLFHLLKNSCLKPDYLFCEETARIFCETAFYCYSLGINSEGYRLQQYVFDILCAVKKSICFYKGDELMKVTRVLIPIDDPNVVVAKLIVPSEETIENAISRTDVKTGTTQTDELLEGIEMIEPKAREAFSRGDYQASSDLYTEIINLPIAVNQPGARPLGTIFCNRGIANMQLKDIETALDDFNASIYVDTELYRGYYWKAYALCKLVETGRTEFTSRAQAAAAVLHYKFAGSKTGDIRKLQHKFQNVSGLLDRINYSFVTDVNQLKELESQLSEQRDSNGSFTVILSEGKFDLNKIVLSDGCYYFVCLPGSSAVLSFSEGLFLSGASFLFENVHFENSLPSANRDQPLSSEAAGSTAEREKLLSITLGKSHLIKKEVTADSERELYALIKANDVKSLVMDHCSVRFSNGAGLLVEAHHRQQVIVSVRSTKIQMSRGPGIGIRGGRADSHISICDSQLDNNLQGILMITPARFYMENNWISHNLVGGIVAAGGCNGGLLRNLVEVSPRAIVLQRANAIIEENVISENFGWGIVCCLGSNLTCKQTSFENNYCGGLRIILNGQGNVLVEKCDFRNNLGPVVFPSNAREICPCELQCKEMFTSPQESPFMFYLRNFLELVKTDMFEYADEFKSPLLVENRFSDVHGVLPWKPRERCSGCWKDLQSVGDFIECSSCLVARYCSKQCSDTARGVHSFVCNSIREANKTCQPLRLLSRSPIKADCQRKTGNCLCVITALLIVHAPAESRGRICILTCPLRNLHTVLKSADLYSFVMIHGVPIKESMMDIKAASILANFDPESHTVTVYWHRIFPVDKVPNGWNWVNRSLDLFAKSCSREGAS</sequence>
<dbReference type="InterPro" id="IPR011990">
    <property type="entry name" value="TPR-like_helical_dom_sf"/>
</dbReference>
<organism evidence="7 8">
    <name type="scientific">Porites evermanni</name>
    <dbReference type="NCBI Taxonomy" id="104178"/>
    <lineage>
        <taxon>Eukaryota</taxon>
        <taxon>Metazoa</taxon>
        <taxon>Cnidaria</taxon>
        <taxon>Anthozoa</taxon>
        <taxon>Hexacorallia</taxon>
        <taxon>Scleractinia</taxon>
        <taxon>Fungiina</taxon>
        <taxon>Poritidae</taxon>
        <taxon>Porites</taxon>
    </lineage>
</organism>
<dbReference type="Proteomes" id="UP001159427">
    <property type="component" value="Unassembled WGS sequence"/>
</dbReference>
<dbReference type="Gene3D" id="2.170.270.10">
    <property type="entry name" value="SET domain"/>
    <property type="match status" value="1"/>
</dbReference>
<dbReference type="Gene3D" id="1.25.40.10">
    <property type="entry name" value="Tetratricopeptide repeat domain"/>
    <property type="match status" value="1"/>
</dbReference>
<dbReference type="Gene3D" id="1.10.220.160">
    <property type="match status" value="1"/>
</dbReference>
<dbReference type="InterPro" id="IPR056681">
    <property type="entry name" value="DUF7779"/>
</dbReference>
<gene>
    <name evidence="7" type="ORF">PEVE_00015043</name>
</gene>
<comment type="caution">
    <text evidence="7">The sequence shown here is derived from an EMBL/GenBank/DDBJ whole genome shotgun (WGS) entry which is preliminary data.</text>
</comment>
<dbReference type="InterPro" id="IPR011050">
    <property type="entry name" value="Pectin_lyase_fold/virulence"/>
</dbReference>
<dbReference type="PROSITE" id="PS50865">
    <property type="entry name" value="ZF_MYND_2"/>
    <property type="match status" value="1"/>
</dbReference>
<keyword evidence="1" id="KW-0479">Metal-binding</keyword>
<dbReference type="Pfam" id="PF13229">
    <property type="entry name" value="Beta_helix"/>
    <property type="match status" value="1"/>
</dbReference>
<protein>
    <recommendedName>
        <fullName evidence="6">MYND-type domain-containing protein</fullName>
    </recommendedName>
</protein>
<dbReference type="PANTHER" id="PTHR35205:SF1">
    <property type="entry name" value="ZU5 DOMAIN-CONTAINING PROTEIN"/>
    <property type="match status" value="1"/>
</dbReference>
<evidence type="ECO:0000256" key="1">
    <source>
        <dbReference type="ARBA" id="ARBA00022723"/>
    </source>
</evidence>
<dbReference type="EMBL" id="CALNXI010002149">
    <property type="protein sequence ID" value="CAH3183747.1"/>
    <property type="molecule type" value="Genomic_DNA"/>
</dbReference>
<evidence type="ECO:0000313" key="8">
    <source>
        <dbReference type="Proteomes" id="UP001159427"/>
    </source>
</evidence>
<evidence type="ECO:0000256" key="2">
    <source>
        <dbReference type="ARBA" id="ARBA00022771"/>
    </source>
</evidence>
<dbReference type="InterPro" id="IPR012334">
    <property type="entry name" value="Pectin_lyas_fold"/>
</dbReference>
<keyword evidence="5" id="KW-0175">Coiled coil</keyword>
<name>A0ABN8RWS1_9CNID</name>
<reference evidence="7 8" key="1">
    <citation type="submission" date="2022-05" db="EMBL/GenBank/DDBJ databases">
        <authorList>
            <consortium name="Genoscope - CEA"/>
            <person name="William W."/>
        </authorList>
    </citation>
    <scope>NUCLEOTIDE SEQUENCE [LARGE SCALE GENOMIC DNA]</scope>
</reference>
<dbReference type="InterPro" id="IPR027417">
    <property type="entry name" value="P-loop_NTPase"/>
</dbReference>
<dbReference type="Gene3D" id="6.10.140.2220">
    <property type="match status" value="1"/>
</dbReference>